<keyword evidence="2" id="KW-1185">Reference proteome</keyword>
<dbReference type="EMBL" id="FOFT01000003">
    <property type="protein sequence ID" value="SEQ89788.1"/>
    <property type="molecule type" value="Genomic_DNA"/>
</dbReference>
<name>A0A1H9JSL6_9PSEU</name>
<dbReference type="InterPro" id="IPR015943">
    <property type="entry name" value="WD40/YVTN_repeat-like_dom_sf"/>
</dbReference>
<dbReference type="InterPro" id="IPR011047">
    <property type="entry name" value="Quinoprotein_ADH-like_sf"/>
</dbReference>
<organism evidence="1 2">
    <name type="scientific">Lentzea flaviverrucosa</name>
    <dbReference type="NCBI Taxonomy" id="200379"/>
    <lineage>
        <taxon>Bacteria</taxon>
        <taxon>Bacillati</taxon>
        <taxon>Actinomycetota</taxon>
        <taxon>Actinomycetes</taxon>
        <taxon>Pseudonocardiales</taxon>
        <taxon>Pseudonocardiaceae</taxon>
        <taxon>Lentzea</taxon>
    </lineage>
</organism>
<dbReference type="Proteomes" id="UP000199028">
    <property type="component" value="Unassembled WGS sequence"/>
</dbReference>
<gene>
    <name evidence="1" type="ORF">SAMN05216195_103350</name>
</gene>
<sequence length="384" mass="41612">MAVAGSLRTCEHLLAEESPDFYRVLTGSGVRYDVVCEECVGKPLLTVCEGCADRAGDGGENLGWKGTPEIRHEDRFVAGTVRAESWDVRPLNERCLAPLPHGWLALTESGLVDQAGFVCEAELEVDQAEPHQRRKPLLALHTSADGRYAAVCVDNGSRAVVLDLSTKAVVLEVDRGTYRSEWTPYPLAFLPGDRVVAATAWSVLDVFALPSGERLTEREAKGTGAFHGRLTPSPGGRWLLDDRWVWSPEGQVRAIDLETWHADGGEPIGTCLAQRAYAWDQPVAWVSDDLVAVQRIGEDDEAMLDGVQLFELPGGRRQGVFAGPAGPMWGHKGLLYVCGADGLEVWDPLSGTRIGLVPGFRPTAHRGGTFVSLNDGVLDSFSVD</sequence>
<dbReference type="SUPFAM" id="SSF50998">
    <property type="entry name" value="Quinoprotein alcohol dehydrogenase-like"/>
    <property type="match status" value="1"/>
</dbReference>
<dbReference type="AlphaFoldDB" id="A0A1H9JSL6"/>
<evidence type="ECO:0000313" key="2">
    <source>
        <dbReference type="Proteomes" id="UP000199028"/>
    </source>
</evidence>
<protein>
    <submittedName>
        <fullName evidence="1">Uncharacterized protein</fullName>
    </submittedName>
</protein>
<reference evidence="2" key="1">
    <citation type="submission" date="2016-10" db="EMBL/GenBank/DDBJ databases">
        <authorList>
            <person name="Varghese N."/>
            <person name="Submissions S."/>
        </authorList>
    </citation>
    <scope>NUCLEOTIDE SEQUENCE [LARGE SCALE GENOMIC DNA]</scope>
    <source>
        <strain evidence="2">CGMCC 4.578</strain>
    </source>
</reference>
<proteinExistence type="predicted"/>
<dbReference type="Gene3D" id="2.130.10.10">
    <property type="entry name" value="YVTN repeat-like/Quinoprotein amine dehydrogenase"/>
    <property type="match status" value="1"/>
</dbReference>
<evidence type="ECO:0000313" key="1">
    <source>
        <dbReference type="EMBL" id="SEQ89788.1"/>
    </source>
</evidence>
<accession>A0A1H9JSL6</accession>